<feature type="transmembrane region" description="Helical" evidence="6">
    <location>
        <begin position="89"/>
        <end position="108"/>
    </location>
</feature>
<accession>A0A011PPV1</accession>
<dbReference type="AlphaFoldDB" id="A0A011PPV1"/>
<keyword evidence="2" id="KW-1003">Cell membrane</keyword>
<comment type="caution">
    <text evidence="7">The sequence shown here is derived from an EMBL/GenBank/DDBJ whole genome shotgun (WGS) entry which is preliminary data.</text>
</comment>
<dbReference type="EMBL" id="JEMX01000061">
    <property type="protein sequence ID" value="EXI79012.1"/>
    <property type="molecule type" value="Genomic_DNA"/>
</dbReference>
<dbReference type="PANTHER" id="PTHR30086:SF20">
    <property type="entry name" value="ARGININE EXPORTER PROTEIN ARGO-RELATED"/>
    <property type="match status" value="1"/>
</dbReference>
<feature type="transmembrane region" description="Helical" evidence="6">
    <location>
        <begin position="201"/>
        <end position="220"/>
    </location>
</feature>
<protein>
    <submittedName>
        <fullName evidence="7">Homoserine/homoserine lactone efflux protein</fullName>
    </submittedName>
</protein>
<gene>
    <name evidence="7" type="primary">rhtB</name>
    <name evidence="7" type="ORF">AW10_02654</name>
</gene>
<dbReference type="PATRIC" id="fig|1454003.3.peg.2705"/>
<dbReference type="InterPro" id="IPR001123">
    <property type="entry name" value="LeuE-type"/>
</dbReference>
<feature type="transmembrane region" description="Helical" evidence="6">
    <location>
        <begin position="161"/>
        <end position="180"/>
    </location>
</feature>
<evidence type="ECO:0000256" key="1">
    <source>
        <dbReference type="ARBA" id="ARBA00004651"/>
    </source>
</evidence>
<evidence type="ECO:0000256" key="3">
    <source>
        <dbReference type="ARBA" id="ARBA00022692"/>
    </source>
</evidence>
<evidence type="ECO:0000256" key="2">
    <source>
        <dbReference type="ARBA" id="ARBA00022475"/>
    </source>
</evidence>
<dbReference type="GO" id="GO:0015171">
    <property type="term" value="F:amino acid transmembrane transporter activity"/>
    <property type="evidence" value="ECO:0007669"/>
    <property type="project" value="TreeGrafter"/>
</dbReference>
<keyword evidence="4 6" id="KW-1133">Transmembrane helix</keyword>
<proteinExistence type="predicted"/>
<evidence type="ECO:0000313" key="7">
    <source>
        <dbReference type="EMBL" id="EXI79012.1"/>
    </source>
</evidence>
<dbReference type="PIRSF" id="PIRSF006324">
    <property type="entry name" value="LeuE"/>
    <property type="match status" value="1"/>
</dbReference>
<dbReference type="GO" id="GO:0005886">
    <property type="term" value="C:plasma membrane"/>
    <property type="evidence" value="ECO:0007669"/>
    <property type="project" value="UniProtKB-SubCell"/>
</dbReference>
<keyword evidence="3 6" id="KW-0812">Transmembrane</keyword>
<evidence type="ECO:0000256" key="5">
    <source>
        <dbReference type="ARBA" id="ARBA00023136"/>
    </source>
</evidence>
<dbReference type="Pfam" id="PF01810">
    <property type="entry name" value="LysE"/>
    <property type="match status" value="1"/>
</dbReference>
<dbReference type="Proteomes" id="UP000021816">
    <property type="component" value="Unassembled WGS sequence"/>
</dbReference>
<name>A0A011PPV1_9PROT</name>
<reference evidence="7 8" key="1">
    <citation type="submission" date="2014-02" db="EMBL/GenBank/DDBJ databases">
        <title>Expanding our view of genomic diversity in Candidatus Accumulibacter clades.</title>
        <authorList>
            <person name="Skennerton C.T."/>
            <person name="Barr J.J."/>
            <person name="Slater F.R."/>
            <person name="Bond P.L."/>
            <person name="Tyson G.W."/>
        </authorList>
    </citation>
    <scope>NUCLEOTIDE SEQUENCE [LARGE SCALE GENOMIC DNA]</scope>
    <source>
        <strain evidence="8">BA-92</strain>
    </source>
</reference>
<feature type="transmembrane region" description="Helical" evidence="6">
    <location>
        <begin position="52"/>
        <end position="77"/>
    </location>
</feature>
<feature type="transmembrane region" description="Helical" evidence="6">
    <location>
        <begin position="129"/>
        <end position="149"/>
    </location>
</feature>
<organism evidence="7 8">
    <name type="scientific">Candidatus Accumulibacter appositus</name>
    <dbReference type="NCBI Taxonomy" id="1454003"/>
    <lineage>
        <taxon>Bacteria</taxon>
        <taxon>Pseudomonadati</taxon>
        <taxon>Pseudomonadota</taxon>
        <taxon>Betaproteobacteria</taxon>
        <taxon>Candidatus Accumulibacter</taxon>
    </lineage>
</organism>
<dbReference type="STRING" id="1454003.AW10_02654"/>
<dbReference type="PANTHER" id="PTHR30086">
    <property type="entry name" value="ARGININE EXPORTER PROTEIN ARGO"/>
    <property type="match status" value="1"/>
</dbReference>
<comment type="subcellular location">
    <subcellularLocation>
        <location evidence="1">Cell membrane</location>
        <topology evidence="1">Multi-pass membrane protein</topology>
    </subcellularLocation>
</comment>
<feature type="transmembrane region" description="Helical" evidence="6">
    <location>
        <begin position="20"/>
        <end position="40"/>
    </location>
</feature>
<evidence type="ECO:0000313" key="8">
    <source>
        <dbReference type="Proteomes" id="UP000021816"/>
    </source>
</evidence>
<keyword evidence="5 6" id="KW-0472">Membrane</keyword>
<evidence type="ECO:0000256" key="4">
    <source>
        <dbReference type="ARBA" id="ARBA00022989"/>
    </source>
</evidence>
<sequence>MTEIPTILLGDSAATLPFSAFVLASLMLAATPGPGVIYIVARTLAQGRRAGLASLTGVALGNLANAVGASIGLAALFAVSALTFSVVKYAGASYLVYLGIKVLCTGATRQPDKAIFGAADLAGIFRDGFVVALLNPKTALFFAAFLPQFVDQTISALLQNLLLGSLFVLIAVVTDSLYVLTASAVQPALRRCSRLRAAGHYLSAGTLIGLGVLAAVSGMHGSR</sequence>
<evidence type="ECO:0000256" key="6">
    <source>
        <dbReference type="SAM" id="Phobius"/>
    </source>
</evidence>